<gene>
    <name evidence="2" type="ORF">SAMN04488135_10229</name>
</gene>
<dbReference type="InterPro" id="IPR004045">
    <property type="entry name" value="Glutathione_S-Trfase_N"/>
</dbReference>
<dbReference type="PANTHER" id="PTHR43968">
    <property type="match status" value="1"/>
</dbReference>
<dbReference type="PROSITE" id="PS50404">
    <property type="entry name" value="GST_NTER"/>
    <property type="match status" value="1"/>
</dbReference>
<dbReference type="OrthoDB" id="9782992at2"/>
<dbReference type="EMBL" id="FQXE01000002">
    <property type="protein sequence ID" value="SHH04224.1"/>
    <property type="molecule type" value="Genomic_DNA"/>
</dbReference>
<feature type="domain" description="GST N-terminal" evidence="1">
    <location>
        <begin position="8"/>
        <end position="89"/>
    </location>
</feature>
<evidence type="ECO:0000313" key="2">
    <source>
        <dbReference type="EMBL" id="SHH04224.1"/>
    </source>
</evidence>
<dbReference type="Pfam" id="PF13417">
    <property type="entry name" value="GST_N_3"/>
    <property type="match status" value="1"/>
</dbReference>
<evidence type="ECO:0000313" key="3">
    <source>
        <dbReference type="Proteomes" id="UP000184226"/>
    </source>
</evidence>
<keyword evidence="2" id="KW-0808">Transferase</keyword>
<evidence type="ECO:0000259" key="1">
    <source>
        <dbReference type="PROSITE" id="PS50404"/>
    </source>
</evidence>
<protein>
    <submittedName>
        <fullName evidence="2">Glutathione S-transferase</fullName>
    </submittedName>
</protein>
<dbReference type="Gene3D" id="1.20.1050.10">
    <property type="match status" value="1"/>
</dbReference>
<dbReference type="InterPro" id="IPR036249">
    <property type="entry name" value="Thioredoxin-like_sf"/>
</dbReference>
<dbReference type="STRING" id="658167.SAMN04488135_10229"/>
<dbReference type="Proteomes" id="UP000184226">
    <property type="component" value="Unassembled WGS sequence"/>
</dbReference>
<dbReference type="AlphaFoldDB" id="A0A1M5PR39"/>
<keyword evidence="3" id="KW-1185">Reference proteome</keyword>
<reference evidence="2 3" key="1">
    <citation type="submission" date="2016-11" db="EMBL/GenBank/DDBJ databases">
        <authorList>
            <person name="Jaros S."/>
            <person name="Januszkiewicz K."/>
            <person name="Wedrychowicz H."/>
        </authorList>
    </citation>
    <scope>NUCLEOTIDE SEQUENCE [LARGE SCALE GENOMIC DNA]</scope>
    <source>
        <strain evidence="2 3">CGMCC 1.10190</strain>
    </source>
</reference>
<dbReference type="Gene3D" id="3.40.30.10">
    <property type="entry name" value="Glutaredoxin"/>
    <property type="match status" value="1"/>
</dbReference>
<accession>A0A1M5PR39</accession>
<dbReference type="GO" id="GO:0016740">
    <property type="term" value="F:transferase activity"/>
    <property type="evidence" value="ECO:0007669"/>
    <property type="project" value="UniProtKB-KW"/>
</dbReference>
<dbReference type="GO" id="GO:0005737">
    <property type="term" value="C:cytoplasm"/>
    <property type="evidence" value="ECO:0007669"/>
    <property type="project" value="TreeGrafter"/>
</dbReference>
<name>A0A1M5PR39_9BURK</name>
<proteinExistence type="predicted"/>
<organism evidence="2 3">
    <name type="scientific">Pollutimonas bauzanensis</name>
    <dbReference type="NCBI Taxonomy" id="658167"/>
    <lineage>
        <taxon>Bacteria</taxon>
        <taxon>Pseudomonadati</taxon>
        <taxon>Pseudomonadota</taxon>
        <taxon>Betaproteobacteria</taxon>
        <taxon>Burkholderiales</taxon>
        <taxon>Alcaligenaceae</taxon>
        <taxon>Pollutimonas</taxon>
    </lineage>
</organism>
<sequence length="209" mass="22939">MPLSTSSAAPQLFYSEGSPYARICRMALRERGLMPQVREATTTLRDPAAAVLPHNPVGRVPALVLRDGTTLTETTLILGWLDEHGSEPAMLPGDAQGLAAYGRVLGLLDGIAVWNRELRRPEAERSPSVLSLEATRANRIADALERDVADGVYANIDAGSLALLAVLGYAERRHTVWKWRMNRPQLELWFIRASQRASFCETLPPLSGI</sequence>
<dbReference type="SUPFAM" id="SSF52833">
    <property type="entry name" value="Thioredoxin-like"/>
    <property type="match status" value="1"/>
</dbReference>
<dbReference type="InterPro" id="IPR050983">
    <property type="entry name" value="GST_Omega/HSP26"/>
</dbReference>
<dbReference type="PANTHER" id="PTHR43968:SF6">
    <property type="entry name" value="GLUTATHIONE S-TRANSFERASE OMEGA"/>
    <property type="match status" value="1"/>
</dbReference>